<feature type="compositionally biased region" description="Polar residues" evidence="1">
    <location>
        <begin position="76"/>
        <end position="85"/>
    </location>
</feature>
<organism evidence="2 3">
    <name type="scientific">Xanthomonas graminis pv. poae</name>
    <dbReference type="NCBI Taxonomy" id="227946"/>
    <lineage>
        <taxon>Bacteria</taxon>
        <taxon>Pseudomonadati</taxon>
        <taxon>Pseudomonadota</taxon>
        <taxon>Gammaproteobacteria</taxon>
        <taxon>Lysobacterales</taxon>
        <taxon>Lysobacteraceae</taxon>
        <taxon>Xanthomonas</taxon>
        <taxon>Xanthomonas translucens group</taxon>
        <taxon>Xanthomonas graminis</taxon>
    </lineage>
</organism>
<proteinExistence type="predicted"/>
<gene>
    <name evidence="2" type="ORF">XTPLMG728_0509</name>
</gene>
<reference evidence="2 3" key="1">
    <citation type="submission" date="2015-07" db="EMBL/GenBank/DDBJ databases">
        <authorList>
            <person name="Noorani M."/>
        </authorList>
    </citation>
    <scope>NUCLEOTIDE SEQUENCE [LARGE SCALE GENOMIC DNA]</scope>
    <source>
        <strain evidence="2">LMG728</strain>
    </source>
</reference>
<dbReference type="Proteomes" id="UP000041247">
    <property type="component" value="Unassembled WGS sequence"/>
</dbReference>
<evidence type="ECO:0000313" key="2">
    <source>
        <dbReference type="EMBL" id="CTP84298.1"/>
    </source>
</evidence>
<name>A0A0K2ZFB9_9XANT</name>
<feature type="region of interest" description="Disordered" evidence="1">
    <location>
        <begin position="65"/>
        <end position="85"/>
    </location>
</feature>
<sequence>MMEYHHTIQVKGRYQLVALTREPEYSPANVVGYAVTTEGGARLNSHDLSLDEARVWMDSLVEQDGGGVGVEKKASKSQPGSVRRR</sequence>
<evidence type="ECO:0000313" key="3">
    <source>
        <dbReference type="Proteomes" id="UP000041247"/>
    </source>
</evidence>
<evidence type="ECO:0000256" key="1">
    <source>
        <dbReference type="SAM" id="MobiDB-lite"/>
    </source>
</evidence>
<dbReference type="EMBL" id="CXOK01000014">
    <property type="protein sequence ID" value="CTP84298.1"/>
    <property type="molecule type" value="Genomic_DNA"/>
</dbReference>
<dbReference type="AlphaFoldDB" id="A0A0K2ZFB9"/>
<protein>
    <submittedName>
        <fullName evidence="2">Uncharacterized protein</fullName>
    </submittedName>
</protein>
<accession>A0A0K2ZFB9</accession>
<dbReference type="RefSeq" id="WP_053834333.1">
    <property type="nucleotide sequence ID" value="NZ_CP076250.1"/>
</dbReference>